<dbReference type="PANTHER" id="PTHR12227">
    <property type="entry name" value="GLYCERATE KINASE"/>
    <property type="match status" value="1"/>
</dbReference>
<dbReference type="GO" id="GO:0005737">
    <property type="term" value="C:cytoplasm"/>
    <property type="evidence" value="ECO:0007669"/>
    <property type="project" value="TreeGrafter"/>
</dbReference>
<dbReference type="Gene3D" id="3.40.1480.10">
    <property type="entry name" value="MOFRL domain"/>
    <property type="match status" value="1"/>
</dbReference>
<evidence type="ECO:0000313" key="5">
    <source>
        <dbReference type="Proteomes" id="UP000274504"/>
    </source>
</evidence>
<proteinExistence type="inferred from homology"/>
<comment type="similarity">
    <text evidence="1">Belongs to the glycerate kinase type-2 family.</text>
</comment>
<dbReference type="OrthoDB" id="44918at2759"/>
<feature type="domain" description="MOFRL" evidence="2">
    <location>
        <begin position="446"/>
        <end position="576"/>
    </location>
</feature>
<dbReference type="Pfam" id="PF13660">
    <property type="entry name" value="DUF4147"/>
    <property type="match status" value="1"/>
</dbReference>
<reference evidence="4 5" key="2">
    <citation type="submission" date="2018-11" db="EMBL/GenBank/DDBJ databases">
        <authorList>
            <consortium name="Pathogen Informatics"/>
        </authorList>
    </citation>
    <scope>NUCLEOTIDE SEQUENCE [LARGE SCALE GENOMIC DNA]</scope>
</reference>
<dbReference type="InterPro" id="IPR039760">
    <property type="entry name" value="MOFRL_protein"/>
</dbReference>
<dbReference type="EMBL" id="UYSG01010939">
    <property type="protein sequence ID" value="VDL59802.1"/>
    <property type="molecule type" value="Genomic_DNA"/>
</dbReference>
<gene>
    <name evidence="4" type="ORF">HDID_LOCUS7484</name>
</gene>
<organism evidence="6">
    <name type="scientific">Hymenolepis diminuta</name>
    <name type="common">Rat tapeworm</name>
    <dbReference type="NCBI Taxonomy" id="6216"/>
    <lineage>
        <taxon>Eukaryota</taxon>
        <taxon>Metazoa</taxon>
        <taxon>Spiralia</taxon>
        <taxon>Lophotrochozoa</taxon>
        <taxon>Platyhelminthes</taxon>
        <taxon>Cestoda</taxon>
        <taxon>Eucestoda</taxon>
        <taxon>Cyclophyllidea</taxon>
        <taxon>Hymenolepididae</taxon>
        <taxon>Hymenolepis</taxon>
    </lineage>
</organism>
<reference evidence="6" key="1">
    <citation type="submission" date="2017-02" db="UniProtKB">
        <authorList>
            <consortium name="WormBaseParasite"/>
        </authorList>
    </citation>
    <scope>IDENTIFICATION</scope>
</reference>
<evidence type="ECO:0000259" key="3">
    <source>
        <dbReference type="Pfam" id="PF13660"/>
    </source>
</evidence>
<dbReference type="PANTHER" id="PTHR12227:SF0">
    <property type="entry name" value="GLYCERATE KINASE"/>
    <property type="match status" value="1"/>
</dbReference>
<name>A0A0R3SQV2_HYMDI</name>
<feature type="domain" description="MOFRL-associated" evidence="3">
    <location>
        <begin position="8"/>
        <end position="281"/>
    </location>
</feature>
<dbReference type="Proteomes" id="UP000274504">
    <property type="component" value="Unassembled WGS sequence"/>
</dbReference>
<evidence type="ECO:0000259" key="2">
    <source>
        <dbReference type="Pfam" id="PF05161"/>
    </source>
</evidence>
<dbReference type="AlphaFoldDB" id="A0A0R3SQV2"/>
<protein>
    <submittedName>
        <fullName evidence="6">Glycerate kinase</fullName>
    </submittedName>
</protein>
<evidence type="ECO:0000256" key="1">
    <source>
        <dbReference type="ARBA" id="ARBA00005393"/>
    </source>
</evidence>
<dbReference type="GO" id="GO:0008887">
    <property type="term" value="F:glycerate kinase activity"/>
    <property type="evidence" value="ECO:0007669"/>
    <property type="project" value="InterPro"/>
</dbReference>
<evidence type="ECO:0000313" key="6">
    <source>
        <dbReference type="WBParaSite" id="HDID_0000748601-mRNA-1"/>
    </source>
</evidence>
<evidence type="ECO:0000313" key="4">
    <source>
        <dbReference type="EMBL" id="VDL59802.1"/>
    </source>
</evidence>
<dbReference type="InterPro" id="IPR007835">
    <property type="entry name" value="MOFRL"/>
</dbReference>
<dbReference type="Pfam" id="PF05161">
    <property type="entry name" value="MOFRL"/>
    <property type="match status" value="1"/>
</dbReference>
<dbReference type="SUPFAM" id="SSF82544">
    <property type="entry name" value="GckA/TtuD-like"/>
    <property type="match status" value="2"/>
</dbReference>
<dbReference type="Gene3D" id="3.40.50.10180">
    <property type="entry name" value="Glycerate kinase, MOFRL-like N-terminal domain"/>
    <property type="match status" value="1"/>
</dbReference>
<sequence>MSIVSKFQSILEKGVEAVLPDRLIRQSISLIPDGIQVNGVAYPVTGQLNIFGFGKAALGLVKKASKILGSRVDNIVCCISEPTEREIKEYPDLLDANDILTSDNSKPNVFVFNGPRTNEPNEGVVLTSLKMAKIASYMKAGDLLLVCITGGGSALLTLPEPLEKGKSPVDESTKRLSLEAIIKTTKVLSLDGASIQEINIVRSCLDCMKAGGLANFAAPAKVVSLILSDVIGDPIQFIASGPTYIENRSDSEVSPYDKALAILNKRGLIDKIPGEVRNFLEARKDTSMKLVGVDPAPTNCLIGSLSIALEAAADEAAGLNPCCLMTNRIVLPREIFRRTPPESFECILPIILTDKLDGDMTQRAEAIADLSWEIRCLTQVFLAKPEKTSRHVTDAMRERLMNAQTRLVGKKTYYHDLVHACYQVSKAAYEQISAGGTCPGQFLSGICLLFGGEATVKVNAKSFTSNGGRCSHAALATALRFYEIQSISNPNSSPLSPTSIHISFYARASDGLDGPTAFGAGAWSTDRMIEDSAEAGRAKQSLMIGDSYGYFSNGGRTDADKGHYLPARLTGTNVMDLFMCLIGIYA</sequence>
<dbReference type="STRING" id="6216.A0A0R3SQV2"/>
<dbReference type="WBParaSite" id="HDID_0000748601-mRNA-1">
    <property type="protein sequence ID" value="HDID_0000748601-mRNA-1"/>
    <property type="gene ID" value="HDID_0000748601"/>
</dbReference>
<dbReference type="InterPro" id="IPR025286">
    <property type="entry name" value="MOFRL_assoc_dom"/>
</dbReference>
<dbReference type="InterPro" id="IPR038614">
    <property type="entry name" value="GK_N_sf"/>
</dbReference>
<dbReference type="InterPro" id="IPR037035">
    <property type="entry name" value="GK-like_C_sf"/>
</dbReference>
<accession>A0A0R3SQV2</accession>